<reference evidence="5 6" key="1">
    <citation type="submission" date="2018-06" db="EMBL/GenBank/DDBJ databases">
        <authorList>
            <consortium name="Pathogen Informatics"/>
            <person name="Doyle S."/>
        </authorList>
    </citation>
    <scope>NUCLEOTIDE SEQUENCE [LARGE SCALE GENOMIC DNA]</scope>
    <source>
        <strain evidence="5 6">NCTC12151</strain>
    </source>
</reference>
<dbReference type="Pfam" id="PF03797">
    <property type="entry name" value="Autotransporter"/>
    <property type="match status" value="1"/>
</dbReference>
<dbReference type="SUPFAM" id="SSF103515">
    <property type="entry name" value="Autotransporter"/>
    <property type="match status" value="1"/>
</dbReference>
<dbReference type="Pfam" id="PF03212">
    <property type="entry name" value="Pertactin"/>
    <property type="match status" value="1"/>
</dbReference>
<dbReference type="PRINTS" id="PR01484">
    <property type="entry name" value="PRTACTNFAMLY"/>
</dbReference>
<dbReference type="InterPro" id="IPR011050">
    <property type="entry name" value="Pectin_lyase_fold/virulence"/>
</dbReference>
<feature type="domain" description="Autotransporter" evidence="4">
    <location>
        <begin position="691"/>
        <end position="959"/>
    </location>
</feature>
<proteinExistence type="predicted"/>
<accession>A0A2X4UR65</accession>
<feature type="region of interest" description="Disordered" evidence="2">
    <location>
        <begin position="626"/>
        <end position="661"/>
    </location>
</feature>
<gene>
    <name evidence="5" type="primary">tibA_1</name>
    <name evidence="5" type="ORF">NCTC12151_02027</name>
</gene>
<organism evidence="5 6">
    <name type="scientific">Leminorella richardii</name>
    <dbReference type="NCBI Taxonomy" id="158841"/>
    <lineage>
        <taxon>Bacteria</taxon>
        <taxon>Pseudomonadati</taxon>
        <taxon>Pseudomonadota</taxon>
        <taxon>Gammaproteobacteria</taxon>
        <taxon>Enterobacterales</taxon>
        <taxon>Budviciaceae</taxon>
        <taxon>Leminorella</taxon>
    </lineage>
</organism>
<feature type="signal peptide" evidence="3">
    <location>
        <begin position="1"/>
        <end position="46"/>
    </location>
</feature>
<dbReference type="PANTHER" id="PTHR35037:SF2">
    <property type="match status" value="1"/>
</dbReference>
<dbReference type="OrthoDB" id="7052171at2"/>
<dbReference type="Proteomes" id="UP000249005">
    <property type="component" value="Chromosome 1"/>
</dbReference>
<protein>
    <submittedName>
        <fullName evidence="5">Adhesin/invasin TibA autotransporter</fullName>
    </submittedName>
</protein>
<dbReference type="InterPro" id="IPR012332">
    <property type="entry name" value="Autotransporter_pectin_lyase_C"/>
</dbReference>
<dbReference type="AlphaFoldDB" id="A0A2X4UR65"/>
<dbReference type="InterPro" id="IPR006315">
    <property type="entry name" value="OM_autotransptr_brl_dom"/>
</dbReference>
<sequence>MDMNLHNREFQGTRLSQFSKRSLQCQLAVAGLLSLSAVAFLQPAQAADLGSQSGANITVNNGDKIIADTADSGGGLYGVLNPYNNTGTVNLGSGVSVSVTDPTHYAKGIVIQGANSILTATGLNVEVLGKSAVGIDLNNNKIKADLGSGSVIKVEGTGTGLATGIDLGNASTLLADRLTIETKGSSAIGLRVDDYGSTADLGSGSKITTDGSQAFGVYVAGLNGVAANGVAKFTATDLTIETKGINSYGIDIQKNTEVDLGTGSKITTEGSGSTGIWSFGKIKANALTIDVHGNSANGLEIREGTADIGAGSSVSAALGGALVTNGNSATINYIGTASNRNKVSAGGSYGASAQFTGAKINLKNTDIAIDRGGSLALGMWALGGGVMTGENLTITGGAGTRGVYAMTNSQIDLTGDLTVNMATANEIAIATQHNDGYAASRINATGKMLINGAVWSKGGLINLDMASGSLWTGDAYSDNVNGGLLNVTMNNGRWNVTDNSNLDKLVLNNTTVDLSQALTPADYSTLSVAELSGNGTFILRTDIVGDGDGVNNIGDKLVVTGTSAGSHLLTIMNRGSLATTGNEVLTVVETADGAATFSATSEVELGGYLYNVRKNGNDWELYSSGIYVPPVTPDPDPEPNPDPDPNPNPGGKPKPPITSTADAGGNFLNVGYLLNYAEMQTLMQRMGDLRQSSEQGNAWIRGFGGKFDSFSGGKLSGFDMSYSGTQLGFDKRITPETPLYIGTFMGMTRGSPDYRHGDGTVQSHHLGLYATYMADSGFYVDSIAKLSRLKNKFSVLDSQNNGVSGNGSSTGVSASLEVGQKFSLNQPGNGFYIEPQAQFTYGYQDAAHVNASNGLKIDLGSYSSMMGRASALFGYETTAGNSQVNVYLKTGLVREFDGDTSYRLNGSKEKHSFKGNWWNNGLGVSAQINKAHTLYLEVDSSTGNRFDQRQVNGGYRFSF</sequence>
<evidence type="ECO:0000256" key="3">
    <source>
        <dbReference type="SAM" id="SignalP"/>
    </source>
</evidence>
<evidence type="ECO:0000256" key="1">
    <source>
        <dbReference type="ARBA" id="ARBA00022729"/>
    </source>
</evidence>
<dbReference type="GO" id="GO:0019867">
    <property type="term" value="C:outer membrane"/>
    <property type="evidence" value="ECO:0007669"/>
    <property type="project" value="InterPro"/>
</dbReference>
<dbReference type="PANTHER" id="PTHR35037">
    <property type="entry name" value="C-TERMINAL REGION OF AIDA-LIKE PROTEIN"/>
    <property type="match status" value="1"/>
</dbReference>
<dbReference type="InterPro" id="IPR036709">
    <property type="entry name" value="Autotransporte_beta_dom_sf"/>
</dbReference>
<dbReference type="RefSeq" id="WP_111740534.1">
    <property type="nucleotide sequence ID" value="NZ_LR698987.1"/>
</dbReference>
<keyword evidence="1 3" id="KW-0732">Signal</keyword>
<keyword evidence="6" id="KW-1185">Reference proteome</keyword>
<dbReference type="EMBL" id="LS483470">
    <property type="protein sequence ID" value="SQI41353.1"/>
    <property type="molecule type" value="Genomic_DNA"/>
</dbReference>
<evidence type="ECO:0000313" key="5">
    <source>
        <dbReference type="EMBL" id="SQI41353.1"/>
    </source>
</evidence>
<evidence type="ECO:0000256" key="2">
    <source>
        <dbReference type="SAM" id="MobiDB-lite"/>
    </source>
</evidence>
<dbReference type="KEGG" id="lri:NCTC12151_02027"/>
<evidence type="ECO:0000313" key="6">
    <source>
        <dbReference type="Proteomes" id="UP000249005"/>
    </source>
</evidence>
<dbReference type="PROSITE" id="PS51208">
    <property type="entry name" value="AUTOTRANSPORTER"/>
    <property type="match status" value="1"/>
</dbReference>
<feature type="compositionally biased region" description="Pro residues" evidence="2">
    <location>
        <begin position="642"/>
        <end position="656"/>
    </location>
</feature>
<feature type="chain" id="PRO_5015905633" evidence="3">
    <location>
        <begin position="47"/>
        <end position="959"/>
    </location>
</feature>
<evidence type="ECO:0000259" key="4">
    <source>
        <dbReference type="PROSITE" id="PS51208"/>
    </source>
</evidence>
<name>A0A2X4UR65_9GAMM</name>
<dbReference type="InterPro" id="IPR004899">
    <property type="entry name" value="Pertactin_central"/>
</dbReference>
<dbReference type="SUPFAM" id="SSF51126">
    <property type="entry name" value="Pectin lyase-like"/>
    <property type="match status" value="1"/>
</dbReference>
<dbReference type="InterPro" id="IPR005546">
    <property type="entry name" value="Autotransporte_beta"/>
</dbReference>
<dbReference type="Gene3D" id="2.40.128.130">
    <property type="entry name" value="Autotransporter beta-domain"/>
    <property type="match status" value="1"/>
</dbReference>
<dbReference type="NCBIfam" id="TIGR01414">
    <property type="entry name" value="autotrans_barl"/>
    <property type="match status" value="1"/>
</dbReference>
<dbReference type="Gene3D" id="2.160.20.20">
    <property type="match status" value="1"/>
</dbReference>
<dbReference type="InterPro" id="IPR051551">
    <property type="entry name" value="Autotransporter_adhesion"/>
</dbReference>
<dbReference type="InterPro" id="IPR003991">
    <property type="entry name" value="Pertactin_virulence_factor"/>
</dbReference>
<dbReference type="SMART" id="SM00869">
    <property type="entry name" value="Autotransporter"/>
    <property type="match status" value="1"/>
</dbReference>